<dbReference type="SUPFAM" id="SSF51556">
    <property type="entry name" value="Metallo-dependent hydrolases"/>
    <property type="match status" value="1"/>
</dbReference>
<evidence type="ECO:0000256" key="7">
    <source>
        <dbReference type="SAM" id="SignalP"/>
    </source>
</evidence>
<name>A0ABQ1FMB3_9GAMM</name>
<dbReference type="Pfam" id="PF00962">
    <property type="entry name" value="A_deaminase"/>
    <property type="match status" value="1"/>
</dbReference>
<dbReference type="InterPro" id="IPR032466">
    <property type="entry name" value="Metal_Hydrolase"/>
</dbReference>
<dbReference type="InterPro" id="IPR006330">
    <property type="entry name" value="Ado/ade_deaminase"/>
</dbReference>
<comment type="similarity">
    <text evidence="2">Belongs to the metallo-dependent hydrolases superfamily. Adenosine and AMP deaminases family.</text>
</comment>
<feature type="signal peptide" evidence="7">
    <location>
        <begin position="1"/>
        <end position="24"/>
    </location>
</feature>
<keyword evidence="4" id="KW-0479">Metal-binding</keyword>
<proteinExistence type="inferred from homology"/>
<dbReference type="EMBL" id="BMJA01000001">
    <property type="protein sequence ID" value="GGA20891.1"/>
    <property type="molecule type" value="Genomic_DNA"/>
</dbReference>
<evidence type="ECO:0000313" key="9">
    <source>
        <dbReference type="EMBL" id="GGA20891.1"/>
    </source>
</evidence>
<evidence type="ECO:0000256" key="4">
    <source>
        <dbReference type="ARBA" id="ARBA00022723"/>
    </source>
</evidence>
<evidence type="ECO:0000256" key="6">
    <source>
        <dbReference type="ARBA" id="ARBA00022833"/>
    </source>
</evidence>
<dbReference type="PANTHER" id="PTHR11409">
    <property type="entry name" value="ADENOSINE DEAMINASE"/>
    <property type="match status" value="1"/>
</dbReference>
<evidence type="ECO:0000313" key="10">
    <source>
        <dbReference type="Proteomes" id="UP000620046"/>
    </source>
</evidence>
<dbReference type="PANTHER" id="PTHR11409:SF43">
    <property type="entry name" value="ADENOSINE DEAMINASE"/>
    <property type="match status" value="1"/>
</dbReference>
<comment type="cofactor">
    <cofactor evidence="1">
        <name>Zn(2+)</name>
        <dbReference type="ChEBI" id="CHEBI:29105"/>
    </cofactor>
</comment>
<dbReference type="InterPro" id="IPR001365">
    <property type="entry name" value="A_deaminase_dom"/>
</dbReference>
<reference evidence="10" key="1">
    <citation type="journal article" date="2019" name="Int. J. Syst. Evol. Microbiol.">
        <title>The Global Catalogue of Microorganisms (GCM) 10K type strain sequencing project: providing services to taxonomists for standard genome sequencing and annotation.</title>
        <authorList>
            <consortium name="The Broad Institute Genomics Platform"/>
            <consortium name="The Broad Institute Genome Sequencing Center for Infectious Disease"/>
            <person name="Wu L."/>
            <person name="Ma J."/>
        </authorList>
    </citation>
    <scope>NUCLEOTIDE SEQUENCE [LARGE SCALE GENOMIC DNA]</scope>
    <source>
        <strain evidence="10">CGMCC 1.15439</strain>
    </source>
</reference>
<dbReference type="Proteomes" id="UP000620046">
    <property type="component" value="Unassembled WGS sequence"/>
</dbReference>
<protein>
    <recommendedName>
        <fullName evidence="3">adenosine deaminase</fullName>
        <ecNumber evidence="3">3.5.4.4</ecNumber>
    </recommendedName>
</protein>
<keyword evidence="5" id="KW-0378">Hydrolase</keyword>
<dbReference type="RefSeq" id="WP_188792800.1">
    <property type="nucleotide sequence ID" value="NZ_BMJA01000001.1"/>
</dbReference>
<organism evidence="9 10">
    <name type="scientific">Dyella nitratireducens</name>
    <dbReference type="NCBI Taxonomy" id="1849580"/>
    <lineage>
        <taxon>Bacteria</taxon>
        <taxon>Pseudomonadati</taxon>
        <taxon>Pseudomonadota</taxon>
        <taxon>Gammaproteobacteria</taxon>
        <taxon>Lysobacterales</taxon>
        <taxon>Rhodanobacteraceae</taxon>
        <taxon>Dyella</taxon>
    </lineage>
</organism>
<dbReference type="EC" id="3.5.4.4" evidence="3"/>
<keyword evidence="10" id="KW-1185">Reference proteome</keyword>
<evidence type="ECO:0000256" key="2">
    <source>
        <dbReference type="ARBA" id="ARBA00006676"/>
    </source>
</evidence>
<dbReference type="Gene3D" id="3.20.20.140">
    <property type="entry name" value="Metal-dependent hydrolases"/>
    <property type="match status" value="1"/>
</dbReference>
<evidence type="ECO:0000259" key="8">
    <source>
        <dbReference type="Pfam" id="PF00962"/>
    </source>
</evidence>
<evidence type="ECO:0000256" key="3">
    <source>
        <dbReference type="ARBA" id="ARBA00012784"/>
    </source>
</evidence>
<sequence>MQAHALLRRAIVAAAIIFAAQVSAQAVPLRANTAEAHTAKAFETARQQGPLALHAFLAEMPKGGDLHNHLSGAVYAESWIADAATDGLCVDISTSSLIDKHDASAPNCGTGRRPAADALSDQHFYDTLVDAFSMRSFVPANGHSGHDQFFDSFRRFDAVTPQLHMGDWLNEVSTRAAAQNEQYLELMVTPPFAHARELARTLGWHDDFDVMRKQLLAHGLKDEIATDEQLLTQALAERKRQQHCDSAQADAACTMQIRFLYQVLRGAPPERVFAQTLLGFELASVDPRWVGINFVMPEDGYLSMRDYTLQMRMLDYLHRLYPTVHISLHAGELAPGLVPPDGLRFHIRQAVEIGHAERIGHGVDVMYEDRPEQLLEEMAKRHVMVEINLTSNDVILGVRGADHPLPIYLKHGVPVALSTDDEGVSRIDLTHEYVRAAEDFSLDYPTLKQMARNSLTYSFLPGESLWTSKGCQGQPLGSDHPNAICRQLLSDSEKAAAQWELERRLSAFERAH</sequence>
<accession>A0ABQ1FMB3</accession>
<keyword evidence="7" id="KW-0732">Signal</keyword>
<comment type="caution">
    <text evidence="9">The sequence shown here is derived from an EMBL/GenBank/DDBJ whole genome shotgun (WGS) entry which is preliminary data.</text>
</comment>
<gene>
    <name evidence="9" type="primary">add</name>
    <name evidence="9" type="ORF">GCM10010981_06230</name>
</gene>
<keyword evidence="6" id="KW-0862">Zinc</keyword>
<evidence type="ECO:0000256" key="1">
    <source>
        <dbReference type="ARBA" id="ARBA00001947"/>
    </source>
</evidence>
<feature type="domain" description="Adenosine deaminase" evidence="8">
    <location>
        <begin position="243"/>
        <end position="463"/>
    </location>
</feature>
<feature type="chain" id="PRO_5045558614" description="adenosine deaminase" evidence="7">
    <location>
        <begin position="25"/>
        <end position="512"/>
    </location>
</feature>
<evidence type="ECO:0000256" key="5">
    <source>
        <dbReference type="ARBA" id="ARBA00022801"/>
    </source>
</evidence>